<feature type="compositionally biased region" description="Polar residues" evidence="7">
    <location>
        <begin position="433"/>
        <end position="444"/>
    </location>
</feature>
<name>K1W8B9_MARBU</name>
<dbReference type="KEGG" id="mbe:MBM_08513"/>
<dbReference type="GO" id="GO:0004190">
    <property type="term" value="F:aspartic-type endopeptidase activity"/>
    <property type="evidence" value="ECO:0007669"/>
    <property type="project" value="UniProtKB-KW"/>
</dbReference>
<dbReference type="PANTHER" id="PTHR47965">
    <property type="entry name" value="ASPARTYL PROTEASE-RELATED"/>
    <property type="match status" value="1"/>
</dbReference>
<dbReference type="GO" id="GO:0005576">
    <property type="term" value="C:extracellular region"/>
    <property type="evidence" value="ECO:0007669"/>
    <property type="project" value="TreeGrafter"/>
</dbReference>
<feature type="region of interest" description="Disordered" evidence="7">
    <location>
        <begin position="419"/>
        <end position="459"/>
    </location>
</feature>
<dbReference type="OrthoDB" id="771136at2759"/>
<dbReference type="HOGENOM" id="CLU_636268_0_0_1"/>
<dbReference type="GO" id="GO:0031505">
    <property type="term" value="P:fungal-type cell wall organization"/>
    <property type="evidence" value="ECO:0007669"/>
    <property type="project" value="TreeGrafter"/>
</dbReference>
<dbReference type="SUPFAM" id="SSF50630">
    <property type="entry name" value="Acid proteases"/>
    <property type="match status" value="1"/>
</dbReference>
<evidence type="ECO:0000313" key="10">
    <source>
        <dbReference type="EMBL" id="EKD13430.1"/>
    </source>
</evidence>
<proteinExistence type="inferred from homology"/>
<dbReference type="InterPro" id="IPR034164">
    <property type="entry name" value="Pepsin-like_dom"/>
</dbReference>
<feature type="chain" id="PRO_5003852697" evidence="8">
    <location>
        <begin position="20"/>
        <end position="497"/>
    </location>
</feature>
<keyword evidence="3 8" id="KW-0732">Signal</keyword>
<dbReference type="Gene3D" id="2.40.70.10">
    <property type="entry name" value="Acid Proteases"/>
    <property type="match status" value="2"/>
</dbReference>
<evidence type="ECO:0000313" key="11">
    <source>
        <dbReference type="Proteomes" id="UP000006753"/>
    </source>
</evidence>
<dbReference type="GeneID" id="18764448"/>
<keyword evidence="4" id="KW-0064">Aspartyl protease</keyword>
<dbReference type="EMBL" id="JH921450">
    <property type="protein sequence ID" value="EKD13430.1"/>
    <property type="molecule type" value="Genomic_DNA"/>
</dbReference>
<keyword evidence="5" id="KW-0378">Hydrolase</keyword>
<reference evidence="10 11" key="1">
    <citation type="journal article" date="2012" name="BMC Genomics">
        <title>Sequencing the genome of Marssonina brunnea reveals fungus-poplar co-evolution.</title>
        <authorList>
            <person name="Zhu S."/>
            <person name="Cao Y.-Z."/>
            <person name="Jiang C."/>
            <person name="Tan B.-Y."/>
            <person name="Wang Z."/>
            <person name="Feng S."/>
            <person name="Zhang L."/>
            <person name="Su X.-H."/>
            <person name="Brejova B."/>
            <person name="Vinar T."/>
            <person name="Xu M."/>
            <person name="Wang M.-X."/>
            <person name="Zhang S.-G."/>
            <person name="Huang M.-R."/>
            <person name="Wu R."/>
            <person name="Zhou Y."/>
        </authorList>
    </citation>
    <scope>NUCLEOTIDE SEQUENCE [LARGE SCALE GENOMIC DNA]</scope>
    <source>
        <strain evidence="10 11">MB_m1</strain>
    </source>
</reference>
<evidence type="ECO:0000259" key="9">
    <source>
        <dbReference type="PROSITE" id="PS51767"/>
    </source>
</evidence>
<accession>K1W8B9</accession>
<keyword evidence="2 10" id="KW-0645">Protease</keyword>
<dbReference type="CDD" id="cd05471">
    <property type="entry name" value="pepsin_like"/>
    <property type="match status" value="1"/>
</dbReference>
<gene>
    <name evidence="10" type="ORF">MBM_08513</name>
</gene>
<organism evidence="10 11">
    <name type="scientific">Marssonina brunnea f. sp. multigermtubi (strain MB_m1)</name>
    <name type="common">Marssonina leaf spot fungus</name>
    <dbReference type="NCBI Taxonomy" id="1072389"/>
    <lineage>
        <taxon>Eukaryota</taxon>
        <taxon>Fungi</taxon>
        <taxon>Dikarya</taxon>
        <taxon>Ascomycota</taxon>
        <taxon>Pezizomycotina</taxon>
        <taxon>Leotiomycetes</taxon>
        <taxon>Helotiales</taxon>
        <taxon>Drepanopezizaceae</taxon>
        <taxon>Drepanopeziza</taxon>
    </lineage>
</organism>
<keyword evidence="6" id="KW-0865">Zymogen</keyword>
<dbReference type="InParanoid" id="K1W8B9"/>
<evidence type="ECO:0000256" key="2">
    <source>
        <dbReference type="ARBA" id="ARBA00022670"/>
    </source>
</evidence>
<dbReference type="PRINTS" id="PR00792">
    <property type="entry name" value="PEPSIN"/>
</dbReference>
<comment type="similarity">
    <text evidence="1">Belongs to the peptidase A1 family.</text>
</comment>
<dbReference type="Pfam" id="PF00026">
    <property type="entry name" value="Asp"/>
    <property type="match status" value="1"/>
</dbReference>
<dbReference type="InterPro" id="IPR021109">
    <property type="entry name" value="Peptidase_aspartic_dom_sf"/>
</dbReference>
<dbReference type="PROSITE" id="PS51767">
    <property type="entry name" value="PEPTIDASE_A1"/>
    <property type="match status" value="1"/>
</dbReference>
<dbReference type="GO" id="GO:0006508">
    <property type="term" value="P:proteolysis"/>
    <property type="evidence" value="ECO:0007669"/>
    <property type="project" value="UniProtKB-KW"/>
</dbReference>
<protein>
    <submittedName>
        <fullName evidence="10">Eukaryotic aspartyl protease</fullName>
    </submittedName>
</protein>
<feature type="domain" description="Peptidase A1" evidence="9">
    <location>
        <begin position="40"/>
        <end position="392"/>
    </location>
</feature>
<dbReference type="OMA" id="CESIPRT"/>
<keyword evidence="11" id="KW-1185">Reference proteome</keyword>
<dbReference type="AlphaFoldDB" id="K1W8B9"/>
<evidence type="ECO:0000256" key="1">
    <source>
        <dbReference type="ARBA" id="ARBA00007447"/>
    </source>
</evidence>
<dbReference type="Proteomes" id="UP000006753">
    <property type="component" value="Unassembled WGS sequence"/>
</dbReference>
<dbReference type="GO" id="GO:0009277">
    <property type="term" value="C:fungal-type cell wall"/>
    <property type="evidence" value="ECO:0007669"/>
    <property type="project" value="TreeGrafter"/>
</dbReference>
<evidence type="ECO:0000256" key="4">
    <source>
        <dbReference type="ARBA" id="ARBA00022750"/>
    </source>
</evidence>
<dbReference type="eggNOG" id="ENOG502SM62">
    <property type="taxonomic scope" value="Eukaryota"/>
</dbReference>
<evidence type="ECO:0000256" key="8">
    <source>
        <dbReference type="SAM" id="SignalP"/>
    </source>
</evidence>
<dbReference type="InterPro" id="IPR033121">
    <property type="entry name" value="PEPTIDASE_A1"/>
</dbReference>
<evidence type="ECO:0000256" key="5">
    <source>
        <dbReference type="ARBA" id="ARBA00022801"/>
    </source>
</evidence>
<dbReference type="PANTHER" id="PTHR47965:SF12">
    <property type="entry name" value="ASPARTIC PROTEINASE 3-RELATED"/>
    <property type="match status" value="1"/>
</dbReference>
<evidence type="ECO:0000256" key="6">
    <source>
        <dbReference type="ARBA" id="ARBA00023145"/>
    </source>
</evidence>
<sequence length="497" mass="52968">MRSSLSTLVMSSVAGGVLAAESALYHYMPVEFEYDLDSRVTANLTFGTAASAEPVKVVMDSGSANFWVWAPGAVVHWGSPYFGVVGPCNETVETLYDPALSPTSSLINQTSAYAYAGNSKIVSGEQWATDTITAPGGTGPISNIQFSLQTYGLLKLADNGSCLPTPYDKSILGLSPYTNNTVGPSFRQNLFKTGQVAAQTMFLWFDKHTGTLGDLLGGILFGAVDVSKYTGPLVEVPNVVDHASQVGIYVAKPNITLNGQTFTPDQTTTCLIDSGAHGDALPFDYTGDLESQFYAASAGQLVDYNGIVAFNGTCEDIPAGLNVTYTFAGVREGESIEIVMPVRNYARGRIDPYNDRGVCLLNWEMGGCILGAPFVSAAALLMDDDGDRIALAQGGVSAEGAGLHKESLVVLGESKSWTELKPNPNDVKMHTPPSRTKTKSQPTLRNPPHPPHLPKFMNPTFGGRVNSITKLKSSAYFTDLLVDAFLKGRPPKAVPEP</sequence>
<feature type="signal peptide" evidence="8">
    <location>
        <begin position="1"/>
        <end position="19"/>
    </location>
</feature>
<dbReference type="STRING" id="1072389.K1W8B9"/>
<evidence type="ECO:0000256" key="3">
    <source>
        <dbReference type="ARBA" id="ARBA00022729"/>
    </source>
</evidence>
<dbReference type="InterPro" id="IPR001461">
    <property type="entry name" value="Aspartic_peptidase_A1"/>
</dbReference>
<evidence type="ECO:0000256" key="7">
    <source>
        <dbReference type="SAM" id="MobiDB-lite"/>
    </source>
</evidence>